<dbReference type="EMBL" id="KF285526">
    <property type="protein sequence ID" value="AGW30763.1"/>
    <property type="molecule type" value="Genomic_DNA"/>
</dbReference>
<comment type="subcellular location">
    <subcellularLocation>
        <location evidence="5">Plastid</location>
        <location evidence="5">Chloroplast</location>
    </subcellularLocation>
</comment>
<evidence type="ECO:0000313" key="17">
    <source>
        <dbReference type="EMBL" id="AGW31070.1"/>
    </source>
</evidence>
<keyword evidence="7" id="KW-0934">Plastid</keyword>
<dbReference type="SMR" id="S5QF52"/>
<evidence type="ECO:0000313" key="11">
    <source>
        <dbReference type="EMBL" id="AGW30702.1"/>
    </source>
</evidence>
<dbReference type="GO" id="GO:0009507">
    <property type="term" value="C:chloroplast"/>
    <property type="evidence" value="ECO:0007669"/>
    <property type="project" value="UniProtKB-SubCell"/>
</dbReference>
<evidence type="ECO:0000313" key="9">
    <source>
        <dbReference type="EMBL" id="AGW30580.1"/>
    </source>
</evidence>
<accession>S5QF52</accession>
<evidence type="ECO:0000313" key="15">
    <source>
        <dbReference type="EMBL" id="AGW30948.1"/>
    </source>
</evidence>
<dbReference type="EMBL" id="KF285533">
    <property type="protein sequence ID" value="AGW31192.1"/>
    <property type="molecule type" value="Genomic_DNA"/>
</dbReference>
<evidence type="ECO:0000256" key="5">
    <source>
        <dbReference type="HAMAP-Rule" id="MF_00532"/>
    </source>
</evidence>
<dbReference type="EMBL" id="KF285525">
    <property type="protein sequence ID" value="AGW30702.1"/>
    <property type="molecule type" value="Genomic_DNA"/>
</dbReference>
<dbReference type="EMBL" id="KZ155821">
    <property type="protein sequence ID" value="OUS44418.1"/>
    <property type="molecule type" value="Genomic_DNA"/>
</dbReference>
<dbReference type="EMBL" id="KZ155824">
    <property type="protein sequence ID" value="OUS44372.1"/>
    <property type="molecule type" value="Genomic_DNA"/>
</dbReference>
<dbReference type="GeneID" id="4238847"/>
<evidence type="ECO:0000256" key="3">
    <source>
        <dbReference type="ARBA" id="ARBA00023274"/>
    </source>
</evidence>
<dbReference type="InterPro" id="IPR014721">
    <property type="entry name" value="Ribsml_uS5_D2-typ_fold_subgr"/>
</dbReference>
<protein>
    <recommendedName>
        <fullName evidence="4 5">Small ribosomal subunit protein uS9c</fullName>
    </recommendedName>
</protein>
<keyword evidence="2 5" id="KW-0689">Ribosomal protein</keyword>
<dbReference type="EMBL" id="KF285527">
    <property type="protein sequence ID" value="AGW30825.1"/>
    <property type="molecule type" value="Genomic_DNA"/>
</dbReference>
<dbReference type="EMBL" id="KF285529">
    <property type="protein sequence ID" value="AGW30948.1"/>
    <property type="molecule type" value="Genomic_DNA"/>
</dbReference>
<evidence type="ECO:0000313" key="21">
    <source>
        <dbReference type="EMBL" id="OUS44418.1"/>
    </source>
</evidence>
<reference evidence="7" key="1">
    <citation type="journal article" date="2013" name="Genome Biol. Evol.">
        <title>Organellar Inheritance in the Green Lineage: Insights from Ostreococcus tauri.</title>
        <authorList>
            <person name="Blanc-Mathieu R."/>
            <person name="Sanchez-Ferandin S."/>
            <person name="Eyre-Walker A."/>
            <person name="Piganeau G."/>
        </authorList>
    </citation>
    <scope>NUCLEOTIDE SEQUENCE</scope>
    <source>
        <strain evidence="8">RCC1108</strain>
        <strain evidence="9">RCC1110</strain>
        <strain evidence="10">RCC1112</strain>
        <strain evidence="11">RCC1114</strain>
        <strain evidence="12">RCC1115</strain>
        <strain evidence="13">RCC1116</strain>
        <strain evidence="14">RCC1117</strain>
        <strain evidence="15">RCC1118</strain>
        <strain evidence="16">RCC1123</strain>
        <strain evidence="17">RCC1558</strain>
        <strain evidence="18">RCC1559</strain>
        <strain evidence="19">RCC1561</strain>
    </source>
</reference>
<evidence type="ECO:0000313" key="22">
    <source>
        <dbReference type="EMBL" id="OUS44476.1"/>
    </source>
</evidence>
<dbReference type="PANTHER" id="PTHR21569:SF1">
    <property type="entry name" value="SMALL RIBOSOMAL SUBUNIT PROTEIN US9M"/>
    <property type="match status" value="1"/>
</dbReference>
<evidence type="ECO:0000256" key="4">
    <source>
        <dbReference type="ARBA" id="ARBA00035152"/>
    </source>
</evidence>
<dbReference type="GO" id="GO:0015935">
    <property type="term" value="C:small ribosomal subunit"/>
    <property type="evidence" value="ECO:0007669"/>
    <property type="project" value="UniProtKB-ARBA"/>
</dbReference>
<proteinExistence type="inferred from homology"/>
<evidence type="ECO:0000313" key="10">
    <source>
        <dbReference type="EMBL" id="AGW30641.1"/>
    </source>
</evidence>
<keyword evidence="3 5" id="KW-0687">Ribonucleoprotein</keyword>
<comment type="similarity">
    <text evidence="1 5 6">Belongs to the universal ribosomal protein uS9 family.</text>
</comment>
<evidence type="ECO:0000313" key="7">
    <source>
        <dbReference type="EMBL" id="AGR88217.1"/>
    </source>
</evidence>
<dbReference type="EMBL" id="KF285522">
    <property type="protein sequence ID" value="AGW30519.1"/>
    <property type="molecule type" value="Genomic_DNA"/>
</dbReference>
<dbReference type="KEGG" id="ota:OstapCp43"/>
<dbReference type="SUPFAM" id="SSF54211">
    <property type="entry name" value="Ribosomal protein S5 domain 2-like"/>
    <property type="match status" value="1"/>
</dbReference>
<evidence type="ECO:0000313" key="13">
    <source>
        <dbReference type="EMBL" id="AGW30825.1"/>
    </source>
</evidence>
<keyword evidence="7" id="KW-0150">Chloroplast</keyword>
<gene>
    <name evidence="5 7" type="primary">rps9</name>
    <name evidence="21" type="ORF">BE221DRAFT_82562</name>
    <name evidence="22" type="ORF">BE221DRAFT_82906</name>
    <name evidence="20" type="ORF">BE221DRAFT_83801</name>
    <name evidence="7" type="ORF">OtCpg00430</name>
</gene>
<dbReference type="GO" id="GO:0003735">
    <property type="term" value="F:structural constituent of ribosome"/>
    <property type="evidence" value="ECO:0007669"/>
    <property type="project" value="InterPro"/>
</dbReference>
<evidence type="ECO:0000313" key="16">
    <source>
        <dbReference type="EMBL" id="AGW31009.1"/>
    </source>
</evidence>
<evidence type="ECO:0000313" key="14">
    <source>
        <dbReference type="EMBL" id="AGW30887.1"/>
    </source>
</evidence>
<dbReference type="GO" id="GO:0006412">
    <property type="term" value="P:translation"/>
    <property type="evidence" value="ECO:0007669"/>
    <property type="project" value="UniProtKB-UniRule"/>
</dbReference>
<name>S5QF52_OSTTA</name>
<accession>A0A1Y5I4H6</accession>
<dbReference type="EMBL" id="KF285530">
    <property type="protein sequence ID" value="AGW31009.1"/>
    <property type="molecule type" value="Genomic_DNA"/>
</dbReference>
<geneLocation type="chloroplast" evidence="7"/>
<evidence type="ECO:0000256" key="6">
    <source>
        <dbReference type="RuleBase" id="RU003815"/>
    </source>
</evidence>
<dbReference type="Proteomes" id="UP000195557">
    <property type="component" value="Unassembled WGS sequence"/>
</dbReference>
<dbReference type="EMBL" id="KF285531">
    <property type="protein sequence ID" value="AGW31070.1"/>
    <property type="molecule type" value="Genomic_DNA"/>
</dbReference>
<evidence type="ECO:0000256" key="1">
    <source>
        <dbReference type="ARBA" id="ARBA00005251"/>
    </source>
</evidence>
<evidence type="ECO:0000313" key="19">
    <source>
        <dbReference type="EMBL" id="AGW31192.1"/>
    </source>
</evidence>
<reference evidence="20" key="2">
    <citation type="submission" date="2017-04" db="EMBL/GenBank/DDBJ databases">
        <title>Population genomics of picophytoplankton unveils novel chromosome hypervariability.</title>
        <authorList>
            <consortium name="DOE Joint Genome Institute"/>
            <person name="Blanc-Mathieu R."/>
            <person name="Krasovec M."/>
            <person name="Hebrard M."/>
            <person name="Yau S."/>
            <person name="Desgranges E."/>
            <person name="Martin J."/>
            <person name="Schackwitz W."/>
            <person name="Kuo A."/>
            <person name="Salin G."/>
            <person name="Donnadieu C."/>
            <person name="Desdevises Y."/>
            <person name="Sanchez-Ferandin S."/>
            <person name="Moreau H."/>
            <person name="Rivals E."/>
            <person name="Grigoriev I.V."/>
            <person name="Grimsley N."/>
            <person name="Eyre-Walker A."/>
            <person name="Piganeau G."/>
        </authorList>
    </citation>
    <scope>NUCLEOTIDE SEQUENCE [LARGE SCALE GENOMIC DNA]</scope>
    <source>
        <strain evidence="20">RCC 1115</strain>
    </source>
</reference>
<evidence type="ECO:0000313" key="12">
    <source>
        <dbReference type="EMBL" id="AGW30763.1"/>
    </source>
</evidence>
<dbReference type="RefSeq" id="YP_717246.1">
    <property type="nucleotide sequence ID" value="NC_008289.1"/>
</dbReference>
<evidence type="ECO:0000313" key="18">
    <source>
        <dbReference type="EMBL" id="AGW31131.1"/>
    </source>
</evidence>
<evidence type="ECO:0000313" key="20">
    <source>
        <dbReference type="EMBL" id="OUS44372.1"/>
    </source>
</evidence>
<accession>A0A454XY55</accession>
<dbReference type="EMBL" id="KF285523">
    <property type="protein sequence ID" value="AGW30580.1"/>
    <property type="molecule type" value="Genomic_DNA"/>
</dbReference>
<evidence type="ECO:0000313" key="8">
    <source>
        <dbReference type="EMBL" id="AGW30519.1"/>
    </source>
</evidence>
<sequence>MQVWSATGRRKRAVAQVRICSPGTGTIKVNQVDAEQYLQGAYANILKPFEKLQLDATYDIFIRTEGGGLTGQSDAIRLGCARALCMMNSEYRTPLKSAGFLTRIALKKERKKYGLKKARKAPQFSKR</sequence>
<dbReference type="Gene3D" id="3.30.230.10">
    <property type="match status" value="1"/>
</dbReference>
<dbReference type="PROSITE" id="PS00360">
    <property type="entry name" value="RIBOSOMAL_S9"/>
    <property type="match status" value="1"/>
</dbReference>
<dbReference type="HAMAP" id="MF_00532_B">
    <property type="entry name" value="Ribosomal_uS9_B"/>
    <property type="match status" value="1"/>
</dbReference>
<dbReference type="EMBL" id="KF285528">
    <property type="protein sequence ID" value="AGW30887.1"/>
    <property type="molecule type" value="Genomic_DNA"/>
</dbReference>
<dbReference type="InterPro" id="IPR020568">
    <property type="entry name" value="Ribosomal_Su5_D2-typ_SF"/>
</dbReference>
<dbReference type="NCBIfam" id="NF001099">
    <property type="entry name" value="PRK00132.1"/>
    <property type="match status" value="1"/>
</dbReference>
<dbReference type="EMBL" id="KF285524">
    <property type="protein sequence ID" value="AGW30641.1"/>
    <property type="molecule type" value="Genomic_DNA"/>
</dbReference>
<organism evidence="7">
    <name type="scientific">Ostreococcus tauri</name>
    <name type="common">Marine green alga</name>
    <dbReference type="NCBI Taxonomy" id="70448"/>
    <lineage>
        <taxon>Eukaryota</taxon>
        <taxon>Viridiplantae</taxon>
        <taxon>Chlorophyta</taxon>
        <taxon>Mamiellophyceae</taxon>
        <taxon>Mamiellales</taxon>
        <taxon>Bathycoccaceae</taxon>
        <taxon>Ostreococcus</taxon>
    </lineage>
</organism>
<dbReference type="InterPro" id="IPR000754">
    <property type="entry name" value="Ribosomal_uS9"/>
</dbReference>
<dbReference type="InterPro" id="IPR020574">
    <property type="entry name" value="Ribosomal_uS9_CS"/>
</dbReference>
<dbReference type="GO" id="GO:0003723">
    <property type="term" value="F:RNA binding"/>
    <property type="evidence" value="ECO:0007669"/>
    <property type="project" value="TreeGrafter"/>
</dbReference>
<dbReference type="FunFam" id="3.30.230.10:FF:000001">
    <property type="entry name" value="30S ribosomal protein S9"/>
    <property type="match status" value="1"/>
</dbReference>
<evidence type="ECO:0000256" key="2">
    <source>
        <dbReference type="ARBA" id="ARBA00022980"/>
    </source>
</evidence>
<dbReference type="PANTHER" id="PTHR21569">
    <property type="entry name" value="RIBOSOMAL PROTEIN S9"/>
    <property type="match status" value="1"/>
</dbReference>
<dbReference type="Pfam" id="PF00380">
    <property type="entry name" value="Ribosomal_S9"/>
    <property type="match status" value="1"/>
</dbReference>
<dbReference type="EMBL" id="KC990831">
    <property type="protein sequence ID" value="AGR88217.1"/>
    <property type="molecule type" value="Genomic_DNA"/>
</dbReference>
<dbReference type="AlphaFoldDB" id="S5QF52"/>
<dbReference type="InterPro" id="IPR023035">
    <property type="entry name" value="Ribosomal_uS9_bac/plastid"/>
</dbReference>
<dbReference type="EMBL" id="KZ155820">
    <property type="protein sequence ID" value="OUS44476.1"/>
    <property type="molecule type" value="Genomic_DNA"/>
</dbReference>
<dbReference type="EMBL" id="KF285532">
    <property type="protein sequence ID" value="AGW31131.1"/>
    <property type="molecule type" value="Genomic_DNA"/>
</dbReference>